<name>A0AAW5ZX45_9BIFI</name>
<accession>A0AAW5ZX45</accession>
<keyword evidence="1" id="KW-0175">Coiled coil</keyword>
<comment type="caution">
    <text evidence="3">The sequence shown here is derived from an EMBL/GenBank/DDBJ whole genome shotgun (WGS) entry which is preliminary data.</text>
</comment>
<dbReference type="EMBL" id="JAQKGX010000002">
    <property type="protein sequence ID" value="MDB1161407.1"/>
    <property type="molecule type" value="Genomic_DNA"/>
</dbReference>
<evidence type="ECO:0000256" key="1">
    <source>
        <dbReference type="SAM" id="Coils"/>
    </source>
</evidence>
<sequence length="283" mass="32631">MGGIVEAQDVEPRRCVVCGEKFVPSSARSTRAYCYSKSCEGKAKRAAQRERREREVARQVGEHSMAQAVTADALARAQAEIIRLRERLERADQERRRWRDLYALVVGQAHEMVRLEILDVNPASPAWDRREDFWQGWAAIVDWRPERGLGVDDELVEHRREMAGFDREIRDAIRRGDDAGAGRRLQEHVSHQAAFDREHPEQWAQHNIDLIMAAYRRDHDGEEMDADSAELEWYRNEAKRRRKALDIQVLPISQEVSEDIWEHASNRGTPPAENGNPSAHGQQ</sequence>
<evidence type="ECO:0000313" key="4">
    <source>
        <dbReference type="Proteomes" id="UP001211105"/>
    </source>
</evidence>
<evidence type="ECO:0000313" key="3">
    <source>
        <dbReference type="EMBL" id="MDB1161407.1"/>
    </source>
</evidence>
<dbReference type="AlphaFoldDB" id="A0AAW5ZX45"/>
<organism evidence="3 4">
    <name type="scientific">Bifidobacterium catenulatum</name>
    <dbReference type="NCBI Taxonomy" id="1686"/>
    <lineage>
        <taxon>Bacteria</taxon>
        <taxon>Bacillati</taxon>
        <taxon>Actinomycetota</taxon>
        <taxon>Actinomycetes</taxon>
        <taxon>Bifidobacteriales</taxon>
        <taxon>Bifidobacteriaceae</taxon>
        <taxon>Bifidobacterium</taxon>
    </lineage>
</organism>
<gene>
    <name evidence="3" type="ORF">PL707_03780</name>
</gene>
<feature type="coiled-coil region" evidence="1">
    <location>
        <begin position="74"/>
        <end position="101"/>
    </location>
</feature>
<evidence type="ECO:0000256" key="2">
    <source>
        <dbReference type="SAM" id="MobiDB-lite"/>
    </source>
</evidence>
<dbReference type="RefSeq" id="WP_195223837.1">
    <property type="nucleotide sequence ID" value="NZ_JADMXZ010000004.1"/>
</dbReference>
<dbReference type="Proteomes" id="UP001211105">
    <property type="component" value="Unassembled WGS sequence"/>
</dbReference>
<reference evidence="3" key="1">
    <citation type="submission" date="2023-01" db="EMBL/GenBank/DDBJ databases">
        <title>Human gut microbiome strain richness.</title>
        <authorList>
            <person name="Chen-Liaw A."/>
        </authorList>
    </citation>
    <scope>NUCLEOTIDE SEQUENCE</scope>
    <source>
        <strain evidence="3">BSD2780120875st1_E5_BSD2780120875b_170604</strain>
    </source>
</reference>
<protein>
    <submittedName>
        <fullName evidence="3">Uncharacterized protein</fullName>
    </submittedName>
</protein>
<proteinExistence type="predicted"/>
<feature type="region of interest" description="Disordered" evidence="2">
    <location>
        <begin position="260"/>
        <end position="283"/>
    </location>
</feature>